<evidence type="ECO:0000256" key="3">
    <source>
        <dbReference type="ARBA" id="ARBA00006669"/>
    </source>
</evidence>
<dbReference type="PANTHER" id="PTHR36122">
    <property type="entry name" value="NICOTINAMIDE RIBOSIDE TRANSPORTER PNUC"/>
    <property type="match status" value="1"/>
</dbReference>
<proteinExistence type="inferred from homology"/>
<dbReference type="PANTHER" id="PTHR36122:SF2">
    <property type="entry name" value="NICOTINAMIDE RIBOSIDE TRANSPORTER PNUC"/>
    <property type="match status" value="1"/>
</dbReference>
<feature type="transmembrane region" description="Helical" evidence="10">
    <location>
        <begin position="162"/>
        <end position="179"/>
    </location>
</feature>
<dbReference type="GO" id="GO:0034257">
    <property type="term" value="F:nicotinamide riboside transmembrane transporter activity"/>
    <property type="evidence" value="ECO:0007669"/>
    <property type="project" value="InterPro"/>
</dbReference>
<feature type="transmembrane region" description="Helical" evidence="10">
    <location>
        <begin position="86"/>
        <end position="106"/>
    </location>
</feature>
<comment type="similarity">
    <text evidence="3">Belongs to the nicotinamide ribonucleoside (NR) uptake permease (TC 4.B.1) family.</text>
</comment>
<keyword evidence="5" id="KW-0813">Transport</keyword>
<organism evidence="11 12">
    <name type="scientific">Novosphingobium guangzhouense</name>
    <dbReference type="NCBI Taxonomy" id="1850347"/>
    <lineage>
        <taxon>Bacteria</taxon>
        <taxon>Pseudomonadati</taxon>
        <taxon>Pseudomonadota</taxon>
        <taxon>Alphaproteobacteria</taxon>
        <taxon>Sphingomonadales</taxon>
        <taxon>Sphingomonadaceae</taxon>
        <taxon>Novosphingobium</taxon>
    </lineage>
</organism>
<comment type="subcellular location">
    <subcellularLocation>
        <location evidence="2">Cell membrane</location>
        <topology evidence="2">Multi-pass membrane protein</topology>
    </subcellularLocation>
</comment>
<evidence type="ECO:0000256" key="9">
    <source>
        <dbReference type="ARBA" id="ARBA00023136"/>
    </source>
</evidence>
<dbReference type="Proteomes" id="UP000236327">
    <property type="component" value="Unassembled WGS sequence"/>
</dbReference>
<dbReference type="GO" id="GO:0005886">
    <property type="term" value="C:plasma membrane"/>
    <property type="evidence" value="ECO:0007669"/>
    <property type="project" value="UniProtKB-SubCell"/>
</dbReference>
<dbReference type="AlphaFoldDB" id="A0A2K2G6J7"/>
<dbReference type="InterPro" id="IPR006419">
    <property type="entry name" value="NMN_transpt_PnuC"/>
</dbReference>
<keyword evidence="11" id="KW-0032">Aminotransferase</keyword>
<dbReference type="RefSeq" id="WP_103093933.1">
    <property type="nucleotide sequence ID" value="NZ_LYMM01000001.1"/>
</dbReference>
<evidence type="ECO:0000256" key="2">
    <source>
        <dbReference type="ARBA" id="ARBA00004651"/>
    </source>
</evidence>
<evidence type="ECO:0000313" key="12">
    <source>
        <dbReference type="Proteomes" id="UP000236327"/>
    </source>
</evidence>
<sequence>MSPLEICAVVVSFLGIWLTTRRNMLCWPVNLLACALYFKLFLDVRLYSDMVLQALFGLAILYGWIAWARGRDDSGSVVVGRLSPSAAIIGLAIGAVGALAAGWLTHRYTDAALPWMDAALSSFSLVAQYWTARRKSASWLLWIAVDVLYVGMFAFKDLWLTAGLYAAMVALAVLGYRRWRAAAALQGRVITS</sequence>
<reference evidence="11 12" key="1">
    <citation type="submission" date="2016-05" db="EMBL/GenBank/DDBJ databases">
        <title>Complete genome sequence of Novosphingobium guangzhouense SA925(T).</title>
        <authorList>
            <person name="Sha S."/>
        </authorList>
    </citation>
    <scope>NUCLEOTIDE SEQUENCE [LARGE SCALE GENOMIC DNA]</scope>
    <source>
        <strain evidence="11 12">SA925</strain>
    </source>
</reference>
<keyword evidence="8 10" id="KW-1133">Transmembrane helix</keyword>
<dbReference type="OrthoDB" id="9791248at2"/>
<gene>
    <name evidence="11" type="ORF">A8V01_00150</name>
</gene>
<keyword evidence="7 10" id="KW-0812">Transmembrane</keyword>
<keyword evidence="11" id="KW-0808">Transferase</keyword>
<feature type="transmembrane region" description="Helical" evidence="10">
    <location>
        <begin position="46"/>
        <end position="65"/>
    </location>
</feature>
<dbReference type="GO" id="GO:0008483">
    <property type="term" value="F:transaminase activity"/>
    <property type="evidence" value="ECO:0007669"/>
    <property type="project" value="UniProtKB-KW"/>
</dbReference>
<keyword evidence="12" id="KW-1185">Reference proteome</keyword>
<dbReference type="Pfam" id="PF04973">
    <property type="entry name" value="NMN_transporter"/>
    <property type="match status" value="1"/>
</dbReference>
<comment type="function">
    <text evidence="1">Required for nicotinamide riboside transport across the inner membrane.</text>
</comment>
<evidence type="ECO:0000256" key="4">
    <source>
        <dbReference type="ARBA" id="ARBA00017522"/>
    </source>
</evidence>
<dbReference type="NCBIfam" id="TIGR01528">
    <property type="entry name" value="NMN_trans_PnuC"/>
    <property type="match status" value="1"/>
</dbReference>
<keyword evidence="6" id="KW-1003">Cell membrane</keyword>
<comment type="caution">
    <text evidence="11">The sequence shown here is derived from an EMBL/GenBank/DDBJ whole genome shotgun (WGS) entry which is preliminary data.</text>
</comment>
<name>A0A2K2G6J7_9SPHN</name>
<feature type="transmembrane region" description="Helical" evidence="10">
    <location>
        <begin position="139"/>
        <end position="156"/>
    </location>
</feature>
<evidence type="ECO:0000256" key="7">
    <source>
        <dbReference type="ARBA" id="ARBA00022692"/>
    </source>
</evidence>
<accession>A0A2K2G6J7</accession>
<evidence type="ECO:0000256" key="10">
    <source>
        <dbReference type="SAM" id="Phobius"/>
    </source>
</evidence>
<evidence type="ECO:0000256" key="8">
    <source>
        <dbReference type="ARBA" id="ARBA00022989"/>
    </source>
</evidence>
<evidence type="ECO:0000256" key="6">
    <source>
        <dbReference type="ARBA" id="ARBA00022475"/>
    </source>
</evidence>
<evidence type="ECO:0000256" key="5">
    <source>
        <dbReference type="ARBA" id="ARBA00022448"/>
    </source>
</evidence>
<evidence type="ECO:0000313" key="11">
    <source>
        <dbReference type="EMBL" id="PNU06649.1"/>
    </source>
</evidence>
<protein>
    <recommendedName>
        <fullName evidence="4">Nicotinamide riboside transporter PnuC</fullName>
    </recommendedName>
</protein>
<evidence type="ECO:0000256" key="1">
    <source>
        <dbReference type="ARBA" id="ARBA00002672"/>
    </source>
</evidence>
<keyword evidence="9 10" id="KW-0472">Membrane</keyword>
<dbReference type="EMBL" id="LYMM01000001">
    <property type="protein sequence ID" value="PNU06649.1"/>
    <property type="molecule type" value="Genomic_DNA"/>
</dbReference>